<name>A0A401SJC3_CHIPU</name>
<protein>
    <submittedName>
        <fullName evidence="1">Uncharacterized protein</fullName>
    </submittedName>
</protein>
<evidence type="ECO:0000313" key="2">
    <source>
        <dbReference type="Proteomes" id="UP000287033"/>
    </source>
</evidence>
<evidence type="ECO:0000313" key="1">
    <source>
        <dbReference type="EMBL" id="GCC30514.1"/>
    </source>
</evidence>
<keyword evidence="2" id="KW-1185">Reference proteome</keyword>
<accession>A0A401SJC3</accession>
<organism evidence="1 2">
    <name type="scientific">Chiloscyllium punctatum</name>
    <name type="common">Brownbanded bambooshark</name>
    <name type="synonym">Hemiscyllium punctatum</name>
    <dbReference type="NCBI Taxonomy" id="137246"/>
    <lineage>
        <taxon>Eukaryota</taxon>
        <taxon>Metazoa</taxon>
        <taxon>Chordata</taxon>
        <taxon>Craniata</taxon>
        <taxon>Vertebrata</taxon>
        <taxon>Chondrichthyes</taxon>
        <taxon>Elasmobranchii</taxon>
        <taxon>Galeomorphii</taxon>
        <taxon>Galeoidea</taxon>
        <taxon>Orectolobiformes</taxon>
        <taxon>Hemiscylliidae</taxon>
        <taxon>Chiloscyllium</taxon>
    </lineage>
</organism>
<dbReference type="EMBL" id="BEZZ01000307">
    <property type="protein sequence ID" value="GCC30514.1"/>
    <property type="molecule type" value="Genomic_DNA"/>
</dbReference>
<gene>
    <name evidence="1" type="ORF">chiPu_0008965</name>
</gene>
<reference evidence="1 2" key="1">
    <citation type="journal article" date="2018" name="Nat. Ecol. Evol.">
        <title>Shark genomes provide insights into elasmobranch evolution and the origin of vertebrates.</title>
        <authorList>
            <person name="Hara Y"/>
            <person name="Yamaguchi K"/>
            <person name="Onimaru K"/>
            <person name="Kadota M"/>
            <person name="Koyanagi M"/>
            <person name="Keeley SD"/>
            <person name="Tatsumi K"/>
            <person name="Tanaka K"/>
            <person name="Motone F"/>
            <person name="Kageyama Y"/>
            <person name="Nozu R"/>
            <person name="Adachi N"/>
            <person name="Nishimura O"/>
            <person name="Nakagawa R"/>
            <person name="Tanegashima C"/>
            <person name="Kiyatake I"/>
            <person name="Matsumoto R"/>
            <person name="Murakumo K"/>
            <person name="Nishida K"/>
            <person name="Terakita A"/>
            <person name="Kuratani S"/>
            <person name="Sato K"/>
            <person name="Hyodo S Kuraku.S."/>
        </authorList>
    </citation>
    <scope>NUCLEOTIDE SEQUENCE [LARGE SCALE GENOMIC DNA]</scope>
</reference>
<proteinExistence type="predicted"/>
<comment type="caution">
    <text evidence="1">The sequence shown here is derived from an EMBL/GenBank/DDBJ whole genome shotgun (WGS) entry which is preliminary data.</text>
</comment>
<dbReference type="AlphaFoldDB" id="A0A401SJC3"/>
<sequence>MARKMDGGSERGRWGKLGEFPFAPAHLAPVPRRAWAEGGRRLVPVASHVMIMRAGAIGRGFKLRNRAVRGGGAVLSYKVIFDRM</sequence>
<dbReference type="Proteomes" id="UP000287033">
    <property type="component" value="Unassembled WGS sequence"/>
</dbReference>